<evidence type="ECO:0000256" key="5">
    <source>
        <dbReference type="ARBA" id="ARBA00022806"/>
    </source>
</evidence>
<dbReference type="Pfam" id="PF04257">
    <property type="entry name" value="Exonuc_V_gamma"/>
    <property type="match status" value="1"/>
</dbReference>
<evidence type="ECO:0000256" key="9">
    <source>
        <dbReference type="ARBA" id="ARBA00023204"/>
    </source>
</evidence>
<dbReference type="EMBL" id="FP565176">
    <property type="protein sequence ID" value="CBA14572.1"/>
    <property type="molecule type" value="Genomic_DNA"/>
</dbReference>
<keyword evidence="2 10" id="KW-0547">Nucleotide-binding</keyword>
<evidence type="ECO:0000256" key="8">
    <source>
        <dbReference type="ARBA" id="ARBA00023125"/>
    </source>
</evidence>
<feature type="domain" description="RecC C-terminal" evidence="11">
    <location>
        <begin position="870"/>
        <end position="1098"/>
    </location>
</feature>
<dbReference type="Gene3D" id="1.10.10.990">
    <property type="match status" value="1"/>
</dbReference>
<dbReference type="SUPFAM" id="SSF52980">
    <property type="entry name" value="Restriction endonuclease-like"/>
    <property type="match status" value="1"/>
</dbReference>
<dbReference type="Pfam" id="PF17946">
    <property type="entry name" value="RecC_C"/>
    <property type="match status" value="1"/>
</dbReference>
<evidence type="ECO:0000256" key="7">
    <source>
        <dbReference type="ARBA" id="ARBA00022840"/>
    </source>
</evidence>
<evidence type="ECO:0000259" key="11">
    <source>
        <dbReference type="Pfam" id="PF17946"/>
    </source>
</evidence>
<keyword evidence="9 10" id="KW-0234">DNA repair</keyword>
<dbReference type="GO" id="GO:0003678">
    <property type="term" value="F:DNA helicase activity"/>
    <property type="evidence" value="ECO:0007669"/>
    <property type="project" value="UniProtKB-UniRule"/>
</dbReference>
<comment type="subunit">
    <text evidence="10">Heterotrimer of RecB, RecC and RecD. All subunits contribute to DNA-binding.</text>
</comment>
<dbReference type="STRING" id="380358.XALC_0026"/>
<dbReference type="GO" id="GO:0000724">
    <property type="term" value="P:double-strand break repair via homologous recombination"/>
    <property type="evidence" value="ECO:0007669"/>
    <property type="project" value="UniProtKB-UniRule"/>
</dbReference>
<evidence type="ECO:0000256" key="4">
    <source>
        <dbReference type="ARBA" id="ARBA00022801"/>
    </source>
</evidence>
<proteinExistence type="inferred from homology"/>
<evidence type="ECO:0000313" key="13">
    <source>
        <dbReference type="Proteomes" id="UP000001890"/>
    </source>
</evidence>
<dbReference type="GO" id="GO:0003677">
    <property type="term" value="F:DNA binding"/>
    <property type="evidence" value="ECO:0007669"/>
    <property type="project" value="UniProtKB-UniRule"/>
</dbReference>
<keyword evidence="13" id="KW-1185">Reference proteome</keyword>
<evidence type="ECO:0000256" key="10">
    <source>
        <dbReference type="HAMAP-Rule" id="MF_01486"/>
    </source>
</evidence>
<keyword evidence="6 10" id="KW-0269">Exonuclease</keyword>
<dbReference type="PANTHER" id="PTHR30591:SF1">
    <property type="entry name" value="RECBCD ENZYME SUBUNIT RECC"/>
    <property type="match status" value="1"/>
</dbReference>
<dbReference type="Gene3D" id="1.10.10.160">
    <property type="match status" value="1"/>
</dbReference>
<gene>
    <name evidence="10 12" type="primary">recC</name>
    <name evidence="12" type="ordered locus">XALc_0026</name>
</gene>
<evidence type="ECO:0000256" key="1">
    <source>
        <dbReference type="ARBA" id="ARBA00022722"/>
    </source>
</evidence>
<keyword evidence="1 10" id="KW-0540">Nuclease</keyword>
<reference evidence="12 13" key="1">
    <citation type="journal article" date="2009" name="BMC Genomics">
        <title>The complete genome sequence of Xanthomonas albilineans provides new insights into the reductive genome evolution of the xylem-limited Xanthomonadaceae.</title>
        <authorList>
            <person name="Pieretti I."/>
            <person name="Royer M."/>
            <person name="Barbe V."/>
            <person name="Carrere S."/>
            <person name="Koebnik R."/>
            <person name="Cociancich S."/>
            <person name="Couloux A."/>
            <person name="Darrasse A."/>
            <person name="Gouzy J."/>
            <person name="Jacques M.A."/>
            <person name="Lauber E."/>
            <person name="Manceau C."/>
            <person name="Mangenot S."/>
            <person name="Poussier S."/>
            <person name="Segurens B."/>
            <person name="Szurek B."/>
            <person name="Verdier V."/>
            <person name="Arlat M."/>
            <person name="Rott P."/>
        </authorList>
    </citation>
    <scope>NUCLEOTIDE SEQUENCE [LARGE SCALE GENOMIC DNA]</scope>
    <source>
        <strain evidence="13">GPE PC73 / CFBP 7063</strain>
    </source>
</reference>
<evidence type="ECO:0000256" key="2">
    <source>
        <dbReference type="ARBA" id="ARBA00022741"/>
    </source>
</evidence>
<keyword evidence="5 10" id="KW-0347">Helicase</keyword>
<dbReference type="PANTHER" id="PTHR30591">
    <property type="entry name" value="RECBCD ENZYME SUBUNIT RECC"/>
    <property type="match status" value="1"/>
</dbReference>
<dbReference type="InterPro" id="IPR011335">
    <property type="entry name" value="Restrct_endonuc-II-like"/>
</dbReference>
<dbReference type="Gene3D" id="3.40.50.10930">
    <property type="match status" value="1"/>
</dbReference>
<keyword evidence="7 10" id="KW-0067">ATP-binding</keyword>
<dbReference type="GO" id="GO:0005524">
    <property type="term" value="F:ATP binding"/>
    <property type="evidence" value="ECO:0007669"/>
    <property type="project" value="UniProtKB-UniRule"/>
</dbReference>
<dbReference type="Gene3D" id="3.40.50.300">
    <property type="entry name" value="P-loop containing nucleotide triphosphate hydrolases"/>
    <property type="match status" value="2"/>
</dbReference>
<dbReference type="InterPro" id="IPR027417">
    <property type="entry name" value="P-loop_NTPase"/>
</dbReference>
<comment type="similarity">
    <text evidence="10">Belongs to the RecC family.</text>
</comment>
<evidence type="ECO:0000313" key="12">
    <source>
        <dbReference type="EMBL" id="CBA14572.1"/>
    </source>
</evidence>
<dbReference type="SUPFAM" id="SSF52540">
    <property type="entry name" value="P-loop containing nucleoside triphosphate hydrolases"/>
    <property type="match status" value="2"/>
</dbReference>
<dbReference type="AlphaFoldDB" id="D2U882"/>
<dbReference type="NCBIfam" id="TIGR01450">
    <property type="entry name" value="recC"/>
    <property type="match status" value="1"/>
</dbReference>
<comment type="miscellaneous">
    <text evidence="10">In the RecBCD complex, RecB has a slow 3'-5' helicase, an exonuclease activity and loads RecA onto ssDNA, RecD has a fast 5'-3' helicase activity, while RecC stimulates the ATPase and processivity of the RecB helicase and contributes to recognition of the Chi site.</text>
</comment>
<name>D2U882_XANAP</name>
<evidence type="ECO:0000256" key="3">
    <source>
        <dbReference type="ARBA" id="ARBA00022763"/>
    </source>
</evidence>
<sequence length="1187" mass="131294">MQYCGIAYTRRGAAALYMRQQGSAQLTAMDLSPPLRSHAALPQRIRHNAGNMHVTSAPDFRLYPSNALDTLAALLAEELRRPLPEQPLLAPEVVLIPQVAMRRWLQSTLAATHGVAANLQFLTPGEFVAHALERNLGAADDDLDMTSLHWRLYAALRSDLGADPTLAPLAAYLADDDPLKPWTLAGELGNVFEKYQAWRRDWLLRWEAGADPDDVQARLWRRIASGRAYRARRIGHYLDRYARPDGPLPQGLPPRLFAFAVLNISPDVLRVLATQARVGTLHFYLPTPTQGYWGDLQTLWQRRRAGTAVDLFAEQIQENPLLQAWGAAGRDFMALIGDYEVVHPLAEIAVYADPLESGQRPLADGGLGDSLLRRMQSDLFQRRAPRSPAALPTVDKHDPSLQVHACHTRLRELQVLHDQLRALLDDPRLDPPLQPREIAVLSPNIDPYVPYLDAVFGSHGNDDALPYALADASPLASEPLAEVFLALLGLPIARFGLHEILDLIASAPIAEAAGLDTAGLDRLRGWLHAAGARWGLDAAHRRQHQAPADDAYTWRFALDRLLLGHASGAEDDIDGVAPWPQLEGSALAALDTLLRLLRVLDRHQAALAEPMPPAQWRECLLALLDALLPQTPSAPRAQRALERLRTLIDQFARDAARAEYTAAVPAEVVRAHFTAVLGESDTRAPLLTGGISFGRMVPMRLLPFRAICLLGMNDGDFPRRDPAAGLNRLTAELGTARRRHGDRSTREDDRFLFLQLFASAQDVFYLSYLGADARDGSVREPSPLVGELLACAAQYHAEPAAATTLVVRHPLQPFAAAAFGAIGAEAADPRRFSYRRQWRPAVDSLIGQRQPLPPWIPETLPAMADDALPTSLSIDELRRFLLDPAEQFLRQRLGLRLPDPAQADSDLEPLVAPTRGLDKYGLQQQVFEALLREETDGLYERLRARALLPSGPLGRHQLDQHLRQLRPYADAFGHWCGATPAPPAARLHVHIDGTELHGRLSDWYAAGVGRVKIGALSGRSAIRHGLEWLLLRAAGEGAPFVRFFEHEDGLGPHPLDPERLSSTQAQQALTDLLRLYRQGQQTPLAFVPYSSWAYYQAARGGDLDKAIKNAAAQWQAGFSWREADRPQLRLVCRGRDPFADPQRFAAFASTSQHIFGLLERGDPGAALDPEHLLESWQRWHGTQEDAE</sequence>
<accession>D2U882</accession>
<dbReference type="KEGG" id="xal:XALC_0026"/>
<dbReference type="InterPro" id="IPR041500">
    <property type="entry name" value="RecC_C"/>
</dbReference>
<dbReference type="InterPro" id="IPR013986">
    <property type="entry name" value="DExx_box_DNA_helicase_dom_sf"/>
</dbReference>
<dbReference type="PIRSF" id="PIRSF000980">
    <property type="entry name" value="RecC"/>
    <property type="match status" value="1"/>
</dbReference>
<keyword evidence="3 10" id="KW-0227">DNA damage</keyword>
<keyword evidence="4 10" id="KW-0378">Hydrolase</keyword>
<dbReference type="InterPro" id="IPR006697">
    <property type="entry name" value="RecC"/>
</dbReference>
<evidence type="ECO:0000256" key="6">
    <source>
        <dbReference type="ARBA" id="ARBA00022839"/>
    </source>
</evidence>
<dbReference type="HAMAP" id="MF_01486">
    <property type="entry name" value="RecC"/>
    <property type="match status" value="1"/>
</dbReference>
<protein>
    <recommendedName>
        <fullName evidence="10">RecBCD enzyme subunit RecC</fullName>
    </recommendedName>
    <alternativeName>
        <fullName evidence="10">Exonuclease V subunit RecC</fullName>
        <shortName evidence="10">ExoV subunit RecC</shortName>
    </alternativeName>
    <alternativeName>
        <fullName evidence="10">Helicase/nuclease RecBCD subunit RecC</fullName>
    </alternativeName>
</protein>
<dbReference type="GO" id="GO:0009338">
    <property type="term" value="C:exodeoxyribonuclease V complex"/>
    <property type="evidence" value="ECO:0007669"/>
    <property type="project" value="InterPro"/>
</dbReference>
<dbReference type="Proteomes" id="UP000001890">
    <property type="component" value="Chromosome"/>
</dbReference>
<comment type="function">
    <text evidence="10">A helicase/nuclease that prepares dsDNA breaks (DSB) for recombinational DNA repair. Binds to DSBs and unwinds DNA via a highly rapid and processive ATP-dependent bidirectional helicase activity. Unwinds dsDNA until it encounters a Chi (crossover hotspot instigator) sequence from the 3' direction. Cuts ssDNA a few nucleotides 3' to the Chi site. The properties and activities of the enzyme are changed at Chi. The Chi-altered holoenzyme produces a long 3'-ssDNA overhang and facilitates RecA-binding to the ssDNA for homologous DNA recombination and repair. Holoenzyme degrades any linearized DNA that is unable to undergo homologous recombination. In the holoenzyme this subunit recognizes the wild-type Chi sequence, and when added to isolated RecB increases its ATP-dependent helicase processivity.</text>
</comment>
<keyword evidence="8 10" id="KW-0238">DNA-binding</keyword>
<dbReference type="GO" id="GO:0008854">
    <property type="term" value="F:exodeoxyribonuclease V activity"/>
    <property type="evidence" value="ECO:0007669"/>
    <property type="project" value="InterPro"/>
</dbReference>
<organism evidence="12 13">
    <name type="scientific">Xanthomonas albilineans (strain GPE PC73 / CFBP 7063)</name>
    <dbReference type="NCBI Taxonomy" id="380358"/>
    <lineage>
        <taxon>Bacteria</taxon>
        <taxon>Pseudomonadati</taxon>
        <taxon>Pseudomonadota</taxon>
        <taxon>Gammaproteobacteria</taxon>
        <taxon>Lysobacterales</taxon>
        <taxon>Lysobacteraceae</taxon>
        <taxon>Xanthomonas</taxon>
    </lineage>
</organism>
<dbReference type="eggNOG" id="COG1330">
    <property type="taxonomic scope" value="Bacteria"/>
</dbReference>